<feature type="region of interest" description="Disordered" evidence="1">
    <location>
        <begin position="99"/>
        <end position="150"/>
    </location>
</feature>
<gene>
    <name evidence="2" type="ORF">QWZ16_17185</name>
</gene>
<sequence>MSIKVMSYVWDIPQFKGSDKLVMLCLADHADEHGLCWPSIETIARKSGVSATTVKSTLKKLETGGWVAKKHQFKKSGSGRLVRASNQYRLPVLLLKKKADQQQTDQQPIFDGSKTEQSKPPQGVGQISPQGRSRSDHKPSIDPPIDPPILPAELEWSNKVADKERVYCEIPLKGKQTHHAMTQSQIEQLSQLYPAVDVDQQLRNMIGWCQANPQRKKTKQGINRFIHAWLCKEQNKGCAPSARGTMTPDFNNGDTDWAQSLSLGGEQ</sequence>
<dbReference type="Gene3D" id="1.10.10.10">
    <property type="entry name" value="Winged helix-like DNA-binding domain superfamily/Winged helix DNA-binding domain"/>
    <property type="match status" value="1"/>
</dbReference>
<dbReference type="InterPro" id="IPR036390">
    <property type="entry name" value="WH_DNA-bd_sf"/>
</dbReference>
<feature type="compositionally biased region" description="Pro residues" evidence="1">
    <location>
        <begin position="141"/>
        <end position="150"/>
    </location>
</feature>
<accession>A0ABT8BWZ2</accession>
<feature type="compositionally biased region" description="Polar residues" evidence="1">
    <location>
        <begin position="248"/>
        <end position="267"/>
    </location>
</feature>
<protein>
    <submittedName>
        <fullName evidence="2">Helix-turn-helix domain-containing protein</fullName>
    </submittedName>
</protein>
<dbReference type="Pfam" id="PF13730">
    <property type="entry name" value="HTH_36"/>
    <property type="match status" value="1"/>
</dbReference>
<comment type="caution">
    <text evidence="2">The sequence shown here is derived from an EMBL/GenBank/DDBJ whole genome shotgun (WGS) entry which is preliminary data.</text>
</comment>
<dbReference type="InterPro" id="IPR036388">
    <property type="entry name" value="WH-like_DNA-bd_sf"/>
</dbReference>
<evidence type="ECO:0000256" key="1">
    <source>
        <dbReference type="SAM" id="MobiDB-lite"/>
    </source>
</evidence>
<dbReference type="Proteomes" id="UP001238540">
    <property type="component" value="Unassembled WGS sequence"/>
</dbReference>
<evidence type="ECO:0000313" key="2">
    <source>
        <dbReference type="EMBL" id="MDN3611337.1"/>
    </source>
</evidence>
<dbReference type="EMBL" id="JAUFQC010000027">
    <property type="protein sequence ID" value="MDN3611337.1"/>
    <property type="molecule type" value="Genomic_DNA"/>
</dbReference>
<feature type="region of interest" description="Disordered" evidence="1">
    <location>
        <begin position="237"/>
        <end position="267"/>
    </location>
</feature>
<keyword evidence="3" id="KW-1185">Reference proteome</keyword>
<organism evidence="2 3">
    <name type="scientific">Vibrio ostreicida</name>
    <dbReference type="NCBI Taxonomy" id="526588"/>
    <lineage>
        <taxon>Bacteria</taxon>
        <taxon>Pseudomonadati</taxon>
        <taxon>Pseudomonadota</taxon>
        <taxon>Gammaproteobacteria</taxon>
        <taxon>Vibrionales</taxon>
        <taxon>Vibrionaceae</taxon>
        <taxon>Vibrio</taxon>
    </lineage>
</organism>
<proteinExistence type="predicted"/>
<dbReference type="SUPFAM" id="SSF46785">
    <property type="entry name" value="Winged helix' DNA-binding domain"/>
    <property type="match status" value="1"/>
</dbReference>
<dbReference type="RefSeq" id="WP_076590378.1">
    <property type="nucleotide sequence ID" value="NZ_JABEYA020000006.1"/>
</dbReference>
<reference evidence="3" key="1">
    <citation type="journal article" date="2019" name="Int. J. Syst. Evol. Microbiol.">
        <title>The Global Catalogue of Microorganisms (GCM) 10K type strain sequencing project: providing services to taxonomists for standard genome sequencing and annotation.</title>
        <authorList>
            <consortium name="The Broad Institute Genomics Platform"/>
            <consortium name="The Broad Institute Genome Sequencing Center for Infectious Disease"/>
            <person name="Wu L."/>
            <person name="Ma J."/>
        </authorList>
    </citation>
    <scope>NUCLEOTIDE SEQUENCE [LARGE SCALE GENOMIC DNA]</scope>
    <source>
        <strain evidence="3">CECT 7398</strain>
    </source>
</reference>
<evidence type="ECO:0000313" key="3">
    <source>
        <dbReference type="Proteomes" id="UP001238540"/>
    </source>
</evidence>
<name>A0ABT8BWZ2_9VIBR</name>